<dbReference type="SUPFAM" id="SSF53383">
    <property type="entry name" value="PLP-dependent transferases"/>
    <property type="match status" value="1"/>
</dbReference>
<dbReference type="InterPro" id="IPR004839">
    <property type="entry name" value="Aminotransferase_I/II_large"/>
</dbReference>
<dbReference type="InterPro" id="IPR050596">
    <property type="entry name" value="AspAT/PAT-like"/>
</dbReference>
<keyword evidence="3 7" id="KW-0032">Aminotransferase</keyword>
<keyword evidence="8" id="KW-1185">Reference proteome</keyword>
<evidence type="ECO:0000313" key="7">
    <source>
        <dbReference type="EMBL" id="CAI8011094.1"/>
    </source>
</evidence>
<evidence type="ECO:0000256" key="4">
    <source>
        <dbReference type="ARBA" id="ARBA00022679"/>
    </source>
</evidence>
<keyword evidence="4" id="KW-0808">Transferase</keyword>
<keyword evidence="5" id="KW-0663">Pyridoxal phosphate</keyword>
<comment type="cofactor">
    <cofactor evidence="1">
        <name>pyridoxal 5'-phosphate</name>
        <dbReference type="ChEBI" id="CHEBI:597326"/>
    </cofactor>
</comment>
<dbReference type="AlphaFoldDB" id="A0AA35W8E5"/>
<evidence type="ECO:0000256" key="1">
    <source>
        <dbReference type="ARBA" id="ARBA00001933"/>
    </source>
</evidence>
<comment type="similarity">
    <text evidence="2">Belongs to the class-I pyridoxal-phosphate-dependent aminotransferase family.</text>
</comment>
<evidence type="ECO:0000256" key="2">
    <source>
        <dbReference type="ARBA" id="ARBA00007441"/>
    </source>
</evidence>
<dbReference type="GO" id="GO:0033853">
    <property type="term" value="F:aspartate-prephenate aminotransferase activity"/>
    <property type="evidence" value="ECO:0007669"/>
    <property type="project" value="UniProtKB-ARBA"/>
</dbReference>
<sequence>MDRLGTESAFEVLAKAKGLEAQGRDIVHLEIGQPDFITPANICEAAFKAMKDGHTGYGPSAGLLEFREVIAEHISETRGVEIHPDEVTVTPGAKPIIFFTILALVNEGDEVIYPNPGFPIYESVIDFIDGKAIPLPLREEVNFRFRIEDLEASISDRTKLLIINSPQNPTGGTSAKSDLEAIAELAIKHNFYVLTDEVYSRILYEGVHDSLISLPGMKERTILLEGHSKTYAMTGWRLGYGIAPTELADKITQLTINSNSCTATFTQFAGIEALKGPQDFVHEMVTEFRKRRDAIVDGLNAIEGVSCIKPLGAFYVFPNVSQLPLSCQDLSDYLLEDAGVAVLPGTAFGKYGDGYLRLSYANSLENIQEALARMDSAISRIR</sequence>
<protein>
    <submittedName>
        <fullName evidence="7">Aspartate aminotransferase</fullName>
    </submittedName>
</protein>
<dbReference type="PANTHER" id="PTHR46383">
    <property type="entry name" value="ASPARTATE AMINOTRANSFERASE"/>
    <property type="match status" value="1"/>
</dbReference>
<comment type="caution">
    <text evidence="7">The sequence shown here is derived from an EMBL/GenBank/DDBJ whole genome shotgun (WGS) entry which is preliminary data.</text>
</comment>
<evidence type="ECO:0000259" key="6">
    <source>
        <dbReference type="Pfam" id="PF00155"/>
    </source>
</evidence>
<dbReference type="Gene3D" id="3.90.1150.10">
    <property type="entry name" value="Aspartate Aminotransferase, domain 1"/>
    <property type="match status" value="1"/>
</dbReference>
<dbReference type="InterPro" id="IPR015421">
    <property type="entry name" value="PyrdxlP-dep_Trfase_major"/>
</dbReference>
<organism evidence="7 8">
    <name type="scientific">Geodia barretti</name>
    <name type="common">Barrett's horny sponge</name>
    <dbReference type="NCBI Taxonomy" id="519541"/>
    <lineage>
        <taxon>Eukaryota</taxon>
        <taxon>Metazoa</taxon>
        <taxon>Porifera</taxon>
        <taxon>Demospongiae</taxon>
        <taxon>Heteroscleromorpha</taxon>
        <taxon>Tetractinellida</taxon>
        <taxon>Astrophorina</taxon>
        <taxon>Geodiidae</taxon>
        <taxon>Geodia</taxon>
    </lineage>
</organism>
<dbReference type="InterPro" id="IPR015422">
    <property type="entry name" value="PyrdxlP-dep_Trfase_small"/>
</dbReference>
<dbReference type="EMBL" id="CASHTH010001080">
    <property type="protein sequence ID" value="CAI8011094.1"/>
    <property type="molecule type" value="Genomic_DNA"/>
</dbReference>
<dbReference type="GO" id="GO:0006520">
    <property type="term" value="P:amino acid metabolic process"/>
    <property type="evidence" value="ECO:0007669"/>
    <property type="project" value="InterPro"/>
</dbReference>
<accession>A0AA35W8E5</accession>
<reference evidence="7" key="1">
    <citation type="submission" date="2023-03" db="EMBL/GenBank/DDBJ databases">
        <authorList>
            <person name="Steffen K."/>
            <person name="Cardenas P."/>
        </authorList>
    </citation>
    <scope>NUCLEOTIDE SEQUENCE</scope>
</reference>
<dbReference type="FunFam" id="3.40.640.10:FF:000033">
    <property type="entry name" value="Aspartate aminotransferase"/>
    <property type="match status" value="1"/>
</dbReference>
<dbReference type="GO" id="GO:0033854">
    <property type="term" value="F:glutamate-prephenate aminotransferase activity"/>
    <property type="evidence" value="ECO:0007669"/>
    <property type="project" value="UniProtKB-ARBA"/>
</dbReference>
<dbReference type="Pfam" id="PF00155">
    <property type="entry name" value="Aminotran_1_2"/>
    <property type="match status" value="1"/>
</dbReference>
<gene>
    <name evidence="7" type="ORF">GBAR_LOCUS7222</name>
</gene>
<feature type="domain" description="Aminotransferase class I/classII large" evidence="6">
    <location>
        <begin position="25"/>
        <end position="373"/>
    </location>
</feature>
<evidence type="ECO:0000256" key="3">
    <source>
        <dbReference type="ARBA" id="ARBA00022576"/>
    </source>
</evidence>
<name>A0AA35W8E5_GEOBA</name>
<proteinExistence type="inferred from homology"/>
<dbReference type="GO" id="GO:0030170">
    <property type="term" value="F:pyridoxal phosphate binding"/>
    <property type="evidence" value="ECO:0007669"/>
    <property type="project" value="InterPro"/>
</dbReference>
<dbReference type="CDD" id="cd00609">
    <property type="entry name" value="AAT_like"/>
    <property type="match status" value="1"/>
</dbReference>
<evidence type="ECO:0000313" key="8">
    <source>
        <dbReference type="Proteomes" id="UP001174909"/>
    </source>
</evidence>
<dbReference type="PANTHER" id="PTHR46383:SF1">
    <property type="entry name" value="ASPARTATE AMINOTRANSFERASE"/>
    <property type="match status" value="1"/>
</dbReference>
<dbReference type="Proteomes" id="UP001174909">
    <property type="component" value="Unassembled WGS sequence"/>
</dbReference>
<dbReference type="Gene3D" id="3.40.640.10">
    <property type="entry name" value="Type I PLP-dependent aspartate aminotransferase-like (Major domain)"/>
    <property type="match status" value="1"/>
</dbReference>
<evidence type="ECO:0000256" key="5">
    <source>
        <dbReference type="ARBA" id="ARBA00022898"/>
    </source>
</evidence>
<dbReference type="InterPro" id="IPR015424">
    <property type="entry name" value="PyrdxlP-dep_Trfase"/>
</dbReference>